<feature type="transmembrane region" description="Helical" evidence="10">
    <location>
        <begin position="302"/>
        <end position="326"/>
    </location>
</feature>
<dbReference type="NCBIfam" id="TIGR01525">
    <property type="entry name" value="ATPase-IB_hvy"/>
    <property type="match status" value="1"/>
</dbReference>
<dbReference type="EMBL" id="PSZO01000012">
    <property type="protein sequence ID" value="TCG11113.1"/>
    <property type="molecule type" value="Genomic_DNA"/>
</dbReference>
<dbReference type="Proteomes" id="UP000294192">
    <property type="component" value="Unassembled WGS sequence"/>
</dbReference>
<dbReference type="PANTHER" id="PTHR43520">
    <property type="entry name" value="ATP7, ISOFORM B"/>
    <property type="match status" value="1"/>
</dbReference>
<feature type="transmembrane region" description="Helical" evidence="10">
    <location>
        <begin position="12"/>
        <end position="32"/>
    </location>
</feature>
<organism evidence="12 13">
    <name type="scientific">Mycoplasma marinum</name>
    <dbReference type="NCBI Taxonomy" id="1937190"/>
    <lineage>
        <taxon>Bacteria</taxon>
        <taxon>Bacillati</taxon>
        <taxon>Mycoplasmatota</taxon>
        <taxon>Mollicutes</taxon>
        <taxon>Mycoplasmataceae</taxon>
        <taxon>Mycoplasma</taxon>
    </lineage>
</organism>
<dbReference type="SUPFAM" id="SSF56784">
    <property type="entry name" value="HAD-like"/>
    <property type="match status" value="1"/>
</dbReference>
<dbReference type="NCBIfam" id="TIGR01494">
    <property type="entry name" value="ATPase_P-type"/>
    <property type="match status" value="1"/>
</dbReference>
<name>A0A4R0XKE6_9MOLU</name>
<evidence type="ECO:0000256" key="7">
    <source>
        <dbReference type="ARBA" id="ARBA00022967"/>
    </source>
</evidence>
<comment type="similarity">
    <text evidence="2 10">Belongs to the cation transport ATPase (P-type) (TC 3.A.3) family. Type IB subfamily.</text>
</comment>
<evidence type="ECO:0000256" key="4">
    <source>
        <dbReference type="ARBA" id="ARBA00022723"/>
    </source>
</evidence>
<dbReference type="Gene3D" id="2.70.150.10">
    <property type="entry name" value="Calcium-transporting ATPase, cytoplasmic transduction domain A"/>
    <property type="match status" value="1"/>
</dbReference>
<evidence type="ECO:0000256" key="10">
    <source>
        <dbReference type="RuleBase" id="RU362081"/>
    </source>
</evidence>
<dbReference type="GO" id="GO:0005886">
    <property type="term" value="C:plasma membrane"/>
    <property type="evidence" value="ECO:0007669"/>
    <property type="project" value="UniProtKB-SubCell"/>
</dbReference>
<dbReference type="PROSITE" id="PS00154">
    <property type="entry name" value="ATPASE_E1_E2"/>
    <property type="match status" value="1"/>
</dbReference>
<evidence type="ECO:0000259" key="11">
    <source>
        <dbReference type="Pfam" id="PF00122"/>
    </source>
</evidence>
<feature type="transmembrane region" description="Helical" evidence="10">
    <location>
        <begin position="103"/>
        <end position="122"/>
    </location>
</feature>
<evidence type="ECO:0000256" key="5">
    <source>
        <dbReference type="ARBA" id="ARBA00022741"/>
    </source>
</evidence>
<feature type="domain" description="P-type ATPase A" evidence="11">
    <location>
        <begin position="144"/>
        <end position="241"/>
    </location>
</feature>
<keyword evidence="3 10" id="KW-0812">Transmembrane</keyword>
<keyword evidence="6 10" id="KW-0067">ATP-binding</keyword>
<evidence type="ECO:0000256" key="2">
    <source>
        <dbReference type="ARBA" id="ARBA00006024"/>
    </source>
</evidence>
<evidence type="ECO:0000313" key="12">
    <source>
        <dbReference type="EMBL" id="TCG11113.1"/>
    </source>
</evidence>
<dbReference type="PRINTS" id="PR00119">
    <property type="entry name" value="CATATPASE"/>
</dbReference>
<feature type="transmembrane region" description="Helical" evidence="10">
    <location>
        <begin position="78"/>
        <end position="97"/>
    </location>
</feature>
<protein>
    <recommendedName>
        <fullName evidence="11">P-type ATPase A domain-containing protein</fullName>
    </recommendedName>
</protein>
<dbReference type="Pfam" id="PF00702">
    <property type="entry name" value="Hydrolase"/>
    <property type="match status" value="1"/>
</dbReference>
<dbReference type="OrthoDB" id="9813266at2"/>
<feature type="transmembrane region" description="Helical" evidence="10">
    <location>
        <begin position="260"/>
        <end position="282"/>
    </location>
</feature>
<feature type="transmembrane region" description="Helical" evidence="10">
    <location>
        <begin position="44"/>
        <end position="66"/>
    </location>
</feature>
<comment type="subcellular location">
    <subcellularLocation>
        <location evidence="10">Cell membrane</location>
    </subcellularLocation>
    <subcellularLocation>
        <location evidence="1">Endomembrane system</location>
        <topology evidence="1">Multi-pass membrane protein</topology>
    </subcellularLocation>
</comment>
<evidence type="ECO:0000256" key="3">
    <source>
        <dbReference type="ARBA" id="ARBA00022692"/>
    </source>
</evidence>
<dbReference type="InterPro" id="IPR023299">
    <property type="entry name" value="ATPase_P-typ_cyto_dom_N"/>
</dbReference>
<keyword evidence="10" id="KW-1003">Cell membrane</keyword>
<evidence type="ECO:0000256" key="1">
    <source>
        <dbReference type="ARBA" id="ARBA00004127"/>
    </source>
</evidence>
<dbReference type="PANTHER" id="PTHR43520:SF8">
    <property type="entry name" value="P-TYPE CU(+) TRANSPORTER"/>
    <property type="match status" value="1"/>
</dbReference>
<feature type="transmembrane region" description="Helical" evidence="10">
    <location>
        <begin position="591"/>
        <end position="611"/>
    </location>
</feature>
<reference evidence="12 13" key="1">
    <citation type="submission" date="2018-02" db="EMBL/GenBank/DDBJ databases">
        <title>Mycoplasma marinum and Mycoplasma todarodis sp. nov., moderately halophilic and psychrotolerant mycoplasmas isolated from cephalopods.</title>
        <authorList>
            <person name="Viver T."/>
        </authorList>
    </citation>
    <scope>NUCLEOTIDE SEQUENCE [LARGE SCALE GENOMIC DNA]</scope>
    <source>
        <strain evidence="12 13">PE</strain>
    </source>
</reference>
<keyword evidence="7" id="KW-1278">Translocase</keyword>
<dbReference type="GO" id="GO:0005524">
    <property type="term" value="F:ATP binding"/>
    <property type="evidence" value="ECO:0007669"/>
    <property type="project" value="UniProtKB-UniRule"/>
</dbReference>
<feature type="transmembrane region" description="Helical" evidence="10">
    <location>
        <begin position="617"/>
        <end position="637"/>
    </location>
</feature>
<keyword evidence="13" id="KW-1185">Reference proteome</keyword>
<dbReference type="SUPFAM" id="SSF81665">
    <property type="entry name" value="Calcium ATPase, transmembrane domain M"/>
    <property type="match status" value="1"/>
</dbReference>
<evidence type="ECO:0000313" key="13">
    <source>
        <dbReference type="Proteomes" id="UP000294192"/>
    </source>
</evidence>
<dbReference type="Pfam" id="PF00122">
    <property type="entry name" value="E1-E2_ATPase"/>
    <property type="match status" value="1"/>
</dbReference>
<dbReference type="InterPro" id="IPR036412">
    <property type="entry name" value="HAD-like_sf"/>
</dbReference>
<dbReference type="InterPro" id="IPR023298">
    <property type="entry name" value="ATPase_P-typ_TM_dom_sf"/>
</dbReference>
<keyword evidence="8 10" id="KW-1133">Transmembrane helix</keyword>
<dbReference type="AlphaFoldDB" id="A0A4R0XKE6"/>
<keyword evidence="9 10" id="KW-0472">Membrane</keyword>
<comment type="caution">
    <text evidence="12">The sequence shown here is derived from an EMBL/GenBank/DDBJ whole genome shotgun (WGS) entry which is preliminary data.</text>
</comment>
<sequence length="651" mass="73159">MKLLNKNKQILKMILCVVIFITQIYFIILNIKKPSGPLSYTWHPAIWITVALLTFLVFGMHLFPVYKNMFKKIFDMNTLLGIAAHTLFIYSFVNSMIHIKEPMYSYDVFWEDTILLVIFSYIGNELSARLKSSSIDGYKQLLKLKSKTAIIIRNQKEEDIPINEVKIGDILVVKKGMNIPIDGKLLSETATIDKSLITGESKDEILAKNDDILSGTTNIGNKITMEVTKLIDDSFVYVLIDKADDLSLSKPKIQILVTKVLRYFIPTVLILSITTFIIWIILGYGFDIQFSWFKGANQLDNAILAAVTVLAIACPCAFGVATPLIVTISASSANKNSLLFNDPDSFEKIKDVKVVAFDKTGTLTTGEMKIVNNTLSDSEQKCVSAIESYSIHPIAKIIYNSNPSQMKVENVEEVIGKGIKGEINGSKYTILKSNTKPTFEGATHIEVKKDGELIGFIEVMDEIKRNALETIEFLRKMKIKTIMITGDSEAATLRVNKHLKLDNVYYNQTPDDKFELIKNLKKDMDLKEKEQILYIGDGVNDLLAIKEADISMAFSSGSDVANSFSDISILNDNIFSIVNAFKLSQQTQKHITLSLAWALIFNIVALPIAFVMLIQPWVAAILMLCSDVAVILNAIYFKWKMKKYFKKNSKN</sequence>
<dbReference type="GO" id="GO:0016887">
    <property type="term" value="F:ATP hydrolysis activity"/>
    <property type="evidence" value="ECO:0007669"/>
    <property type="project" value="InterPro"/>
</dbReference>
<dbReference type="Gene3D" id="3.40.50.1000">
    <property type="entry name" value="HAD superfamily/HAD-like"/>
    <property type="match status" value="1"/>
</dbReference>
<dbReference type="GO" id="GO:0012505">
    <property type="term" value="C:endomembrane system"/>
    <property type="evidence" value="ECO:0007669"/>
    <property type="project" value="UniProtKB-SubCell"/>
</dbReference>
<dbReference type="InterPro" id="IPR018303">
    <property type="entry name" value="ATPase_P-typ_P_site"/>
</dbReference>
<dbReference type="GO" id="GO:0005507">
    <property type="term" value="F:copper ion binding"/>
    <property type="evidence" value="ECO:0007669"/>
    <property type="project" value="TreeGrafter"/>
</dbReference>
<dbReference type="InterPro" id="IPR023214">
    <property type="entry name" value="HAD_sf"/>
</dbReference>
<keyword evidence="5 10" id="KW-0547">Nucleotide-binding</keyword>
<dbReference type="InterPro" id="IPR059000">
    <property type="entry name" value="ATPase_P-type_domA"/>
</dbReference>
<evidence type="ECO:0000256" key="6">
    <source>
        <dbReference type="ARBA" id="ARBA00022840"/>
    </source>
</evidence>
<dbReference type="Gene3D" id="3.40.1110.10">
    <property type="entry name" value="Calcium-transporting ATPase, cytoplasmic domain N"/>
    <property type="match status" value="1"/>
</dbReference>
<keyword evidence="4 10" id="KW-0479">Metal-binding</keyword>
<dbReference type="InterPro" id="IPR008250">
    <property type="entry name" value="ATPase_P-typ_transduc_dom_A_sf"/>
</dbReference>
<dbReference type="SUPFAM" id="SSF81653">
    <property type="entry name" value="Calcium ATPase, transduction domain A"/>
    <property type="match status" value="1"/>
</dbReference>
<gene>
    <name evidence="12" type="ORF">C4B24_02865</name>
</gene>
<dbReference type="InterPro" id="IPR027256">
    <property type="entry name" value="P-typ_ATPase_IB"/>
</dbReference>
<evidence type="ECO:0000256" key="8">
    <source>
        <dbReference type="ARBA" id="ARBA00022989"/>
    </source>
</evidence>
<dbReference type="GO" id="GO:0043682">
    <property type="term" value="F:P-type divalent copper transporter activity"/>
    <property type="evidence" value="ECO:0007669"/>
    <property type="project" value="TreeGrafter"/>
</dbReference>
<dbReference type="GO" id="GO:0055070">
    <property type="term" value="P:copper ion homeostasis"/>
    <property type="evidence" value="ECO:0007669"/>
    <property type="project" value="TreeGrafter"/>
</dbReference>
<evidence type="ECO:0000256" key="9">
    <source>
        <dbReference type="ARBA" id="ARBA00023136"/>
    </source>
</evidence>
<dbReference type="InterPro" id="IPR001757">
    <property type="entry name" value="P_typ_ATPase"/>
</dbReference>
<accession>A0A4R0XKE6</accession>
<proteinExistence type="inferred from homology"/>